<dbReference type="InterPro" id="IPR032004">
    <property type="entry name" value="DUF4790"/>
</dbReference>
<keyword evidence="2" id="KW-1185">Reference proteome</keyword>
<sequence>MIQTKSKETLLSFVDDEQIRKSRLEQETKTRVRRYRTKHMRRFPELYRSDVSIHPSYTKLTNLPYQVVCRQRLQKVKRQTTRQLNREIMHFAMMQMFALDSVRVDRIFSFGMPPKIMIVPDFATETERRRIDEIMRYS</sequence>
<evidence type="ECO:0000313" key="2">
    <source>
        <dbReference type="Proteomes" id="UP001258017"/>
    </source>
</evidence>
<gene>
    <name evidence="1" type="ORF">KPH14_005278</name>
</gene>
<dbReference type="EMBL" id="JAIFRP010004405">
    <property type="protein sequence ID" value="KAK2576610.1"/>
    <property type="molecule type" value="Genomic_DNA"/>
</dbReference>
<accession>A0AAD9RBW7</accession>
<dbReference type="Proteomes" id="UP001258017">
    <property type="component" value="Unassembled WGS sequence"/>
</dbReference>
<reference evidence="1" key="1">
    <citation type="submission" date="2021-08" db="EMBL/GenBank/DDBJ databases">
        <authorList>
            <person name="Misof B."/>
            <person name="Oliver O."/>
            <person name="Podsiadlowski L."/>
            <person name="Donath A."/>
            <person name="Peters R."/>
            <person name="Mayer C."/>
            <person name="Rust J."/>
            <person name="Gunkel S."/>
            <person name="Lesny P."/>
            <person name="Martin S."/>
            <person name="Oeyen J.P."/>
            <person name="Petersen M."/>
            <person name="Panagiotis P."/>
            <person name="Wilbrandt J."/>
            <person name="Tanja T."/>
        </authorList>
    </citation>
    <scope>NUCLEOTIDE SEQUENCE</scope>
    <source>
        <strain evidence="1">GBR_01_08_01A</strain>
        <tissue evidence="1">Thorax + abdomen</tissue>
    </source>
</reference>
<name>A0AAD9RBW7_9HYME</name>
<protein>
    <submittedName>
        <fullName evidence="1">Uncharacterized protein</fullName>
    </submittedName>
</protein>
<organism evidence="1 2">
    <name type="scientific">Odynerus spinipes</name>
    <dbReference type="NCBI Taxonomy" id="1348599"/>
    <lineage>
        <taxon>Eukaryota</taxon>
        <taxon>Metazoa</taxon>
        <taxon>Ecdysozoa</taxon>
        <taxon>Arthropoda</taxon>
        <taxon>Hexapoda</taxon>
        <taxon>Insecta</taxon>
        <taxon>Pterygota</taxon>
        <taxon>Neoptera</taxon>
        <taxon>Endopterygota</taxon>
        <taxon>Hymenoptera</taxon>
        <taxon>Apocrita</taxon>
        <taxon>Aculeata</taxon>
        <taxon>Vespoidea</taxon>
        <taxon>Vespidae</taxon>
        <taxon>Eumeninae</taxon>
        <taxon>Odynerus</taxon>
    </lineage>
</organism>
<evidence type="ECO:0000313" key="1">
    <source>
        <dbReference type="EMBL" id="KAK2576610.1"/>
    </source>
</evidence>
<reference evidence="1" key="2">
    <citation type="journal article" date="2023" name="Commun. Biol.">
        <title>Intrasexual cuticular hydrocarbon dimorphism in a wasp sheds light on hydrocarbon biosynthesis genes in Hymenoptera.</title>
        <authorList>
            <person name="Moris V.C."/>
            <person name="Podsiadlowski L."/>
            <person name="Martin S."/>
            <person name="Oeyen J.P."/>
            <person name="Donath A."/>
            <person name="Petersen M."/>
            <person name="Wilbrandt J."/>
            <person name="Misof B."/>
            <person name="Liedtke D."/>
            <person name="Thamm M."/>
            <person name="Scheiner R."/>
            <person name="Schmitt T."/>
            <person name="Niehuis O."/>
        </authorList>
    </citation>
    <scope>NUCLEOTIDE SEQUENCE</scope>
    <source>
        <strain evidence="1">GBR_01_08_01A</strain>
    </source>
</reference>
<comment type="caution">
    <text evidence="1">The sequence shown here is derived from an EMBL/GenBank/DDBJ whole genome shotgun (WGS) entry which is preliminary data.</text>
</comment>
<dbReference type="AlphaFoldDB" id="A0AAD9RBW7"/>
<dbReference type="Pfam" id="PF16037">
    <property type="entry name" value="DUF4790"/>
    <property type="match status" value="1"/>
</dbReference>
<proteinExistence type="predicted"/>